<name>A0A6I4IHV6_9FLAO</name>
<evidence type="ECO:0000259" key="2">
    <source>
        <dbReference type="Pfam" id="PF01757"/>
    </source>
</evidence>
<feature type="transmembrane region" description="Helical" evidence="1">
    <location>
        <begin position="335"/>
        <end position="359"/>
    </location>
</feature>
<dbReference type="GO" id="GO:0016747">
    <property type="term" value="F:acyltransferase activity, transferring groups other than amino-acyl groups"/>
    <property type="evidence" value="ECO:0007669"/>
    <property type="project" value="InterPro"/>
</dbReference>
<organism evidence="3 4">
    <name type="scientific">Flavobacterium profundi</name>
    <dbReference type="NCBI Taxonomy" id="1774945"/>
    <lineage>
        <taxon>Bacteria</taxon>
        <taxon>Pseudomonadati</taxon>
        <taxon>Bacteroidota</taxon>
        <taxon>Flavobacteriia</taxon>
        <taxon>Flavobacteriales</taxon>
        <taxon>Flavobacteriaceae</taxon>
        <taxon>Flavobacterium</taxon>
    </lineage>
</organism>
<protein>
    <submittedName>
        <fullName evidence="3">Acyltransferase family protein</fullName>
    </submittedName>
</protein>
<dbReference type="AlphaFoldDB" id="A0A6I4IHV6"/>
<feature type="transmembrane region" description="Helical" evidence="1">
    <location>
        <begin position="90"/>
        <end position="113"/>
    </location>
</feature>
<dbReference type="GO" id="GO:0009103">
    <property type="term" value="P:lipopolysaccharide biosynthetic process"/>
    <property type="evidence" value="ECO:0007669"/>
    <property type="project" value="TreeGrafter"/>
</dbReference>
<feature type="transmembrane region" description="Helical" evidence="1">
    <location>
        <begin position="12"/>
        <end position="34"/>
    </location>
</feature>
<proteinExistence type="predicted"/>
<dbReference type="EMBL" id="WQLW01000001">
    <property type="protein sequence ID" value="MVO07581.1"/>
    <property type="molecule type" value="Genomic_DNA"/>
</dbReference>
<sequence length="369" mass="43879">MSIQSKNKQRIFGLDVVRALAIVLVLFSHVYYLIDLNDPSIIALSGLIGFTGVELFFVLSGFLIGSILLKNYVESSFTKKDLFVFLKRRWFRTLPAYYLVLLLNILLAVYMGYSLENIGRYFFFLQNFSAYHITIFSESWSLSVEEFTYILAPVVLFIVGKIWNYNRKISFLLITLLLLFFFNGLRYFYYLNSSINDMDQWNTQLKLIVIYRIDAIIIGFLVAWIHYYYGSFLKKYRVYLFIIAAHLYFLQFVVFNVYGFDIHTQPLYFRVFYFTFCAFTFAMGLPVFIYWKKSNSKISKVITGISKISYSMYLLHYSIITVLLKKLLYDKYLVLSTIFVVLLYFFGTVVFSYFLYRFYEKPMMQLRDK</sequence>
<reference evidence="4" key="1">
    <citation type="submission" date="2019-05" db="EMBL/GenBank/DDBJ databases">
        <title>Flavobacterium profundi sp. nov., isolated from a deep-sea seamount.</title>
        <authorList>
            <person name="Zhang D.-C."/>
        </authorList>
    </citation>
    <scope>NUCLEOTIDE SEQUENCE [LARGE SCALE GENOMIC DNA]</scope>
    <source>
        <strain evidence="4">TP390</strain>
    </source>
</reference>
<accession>A0A6I4IHV6</accession>
<keyword evidence="1" id="KW-0812">Transmembrane</keyword>
<keyword evidence="3" id="KW-0012">Acyltransferase</keyword>
<evidence type="ECO:0000313" key="3">
    <source>
        <dbReference type="EMBL" id="MVO07581.1"/>
    </source>
</evidence>
<feature type="transmembrane region" description="Helical" evidence="1">
    <location>
        <begin position="271"/>
        <end position="291"/>
    </location>
</feature>
<keyword evidence="4" id="KW-1185">Reference proteome</keyword>
<feature type="transmembrane region" description="Helical" evidence="1">
    <location>
        <begin position="238"/>
        <end position="259"/>
    </location>
</feature>
<dbReference type="GO" id="GO:0016020">
    <property type="term" value="C:membrane"/>
    <property type="evidence" value="ECO:0007669"/>
    <property type="project" value="TreeGrafter"/>
</dbReference>
<dbReference type="Proteomes" id="UP000431264">
    <property type="component" value="Unassembled WGS sequence"/>
</dbReference>
<feature type="transmembrane region" description="Helical" evidence="1">
    <location>
        <begin position="209"/>
        <end position="229"/>
    </location>
</feature>
<keyword evidence="1" id="KW-1133">Transmembrane helix</keyword>
<feature type="domain" description="Acyltransferase 3" evidence="2">
    <location>
        <begin position="13"/>
        <end position="357"/>
    </location>
</feature>
<feature type="transmembrane region" description="Helical" evidence="1">
    <location>
        <begin position="312"/>
        <end position="329"/>
    </location>
</feature>
<dbReference type="Pfam" id="PF01757">
    <property type="entry name" value="Acyl_transf_3"/>
    <property type="match status" value="1"/>
</dbReference>
<evidence type="ECO:0000313" key="4">
    <source>
        <dbReference type="Proteomes" id="UP000431264"/>
    </source>
</evidence>
<gene>
    <name evidence="3" type="ORF">GOQ30_00215</name>
</gene>
<dbReference type="InterPro" id="IPR002656">
    <property type="entry name" value="Acyl_transf_3_dom"/>
</dbReference>
<keyword evidence="3" id="KW-0808">Transferase</keyword>
<feature type="transmembrane region" description="Helical" evidence="1">
    <location>
        <begin position="171"/>
        <end position="189"/>
    </location>
</feature>
<comment type="caution">
    <text evidence="3">The sequence shown here is derived from an EMBL/GenBank/DDBJ whole genome shotgun (WGS) entry which is preliminary data.</text>
</comment>
<dbReference type="InterPro" id="IPR050879">
    <property type="entry name" value="Acyltransferase_3"/>
</dbReference>
<evidence type="ECO:0000256" key="1">
    <source>
        <dbReference type="SAM" id="Phobius"/>
    </source>
</evidence>
<dbReference type="RefSeq" id="WP_140996005.1">
    <property type="nucleotide sequence ID" value="NZ_VDCZ01000001.1"/>
</dbReference>
<feature type="transmembrane region" description="Helical" evidence="1">
    <location>
        <begin position="40"/>
        <end position="69"/>
    </location>
</feature>
<keyword evidence="1" id="KW-0472">Membrane</keyword>
<dbReference type="PANTHER" id="PTHR23028:SF53">
    <property type="entry name" value="ACYL_TRANSF_3 DOMAIN-CONTAINING PROTEIN"/>
    <property type="match status" value="1"/>
</dbReference>
<feature type="transmembrane region" description="Helical" evidence="1">
    <location>
        <begin position="147"/>
        <end position="164"/>
    </location>
</feature>
<dbReference type="PANTHER" id="PTHR23028">
    <property type="entry name" value="ACETYLTRANSFERASE"/>
    <property type="match status" value="1"/>
</dbReference>
<dbReference type="OrthoDB" id="290051at2"/>